<evidence type="ECO:0000313" key="4">
    <source>
        <dbReference type="Proteomes" id="UP000018227"/>
    </source>
</evidence>
<keyword evidence="4" id="KW-1185">Reference proteome</keyword>
<evidence type="ECO:0000256" key="2">
    <source>
        <dbReference type="SAM" id="SignalP"/>
    </source>
</evidence>
<feature type="signal peptide" evidence="2">
    <location>
        <begin position="1"/>
        <end position="19"/>
    </location>
</feature>
<protein>
    <submittedName>
        <fullName evidence="3">ABC transporter, solute-binding protein</fullName>
    </submittedName>
</protein>
<feature type="chain" id="PRO_5004712270" evidence="2">
    <location>
        <begin position="20"/>
        <end position="446"/>
    </location>
</feature>
<evidence type="ECO:0000256" key="1">
    <source>
        <dbReference type="SAM" id="MobiDB-lite"/>
    </source>
</evidence>
<dbReference type="HOGENOM" id="CLU_031285_12_2_9"/>
<gene>
    <name evidence="3" type="ORF">GCWU0000282_002968</name>
</gene>
<evidence type="ECO:0000313" key="3">
    <source>
        <dbReference type="EMBL" id="ESL01849.1"/>
    </source>
</evidence>
<comment type="caution">
    <text evidence="3">The sequence shown here is derived from an EMBL/GenBank/DDBJ whole genome shotgun (WGS) entry which is preliminary data.</text>
</comment>
<dbReference type="OrthoDB" id="41208at2"/>
<dbReference type="InterPro" id="IPR006059">
    <property type="entry name" value="SBP"/>
</dbReference>
<dbReference type="Gene3D" id="3.40.190.10">
    <property type="entry name" value="Periplasmic binding protein-like II"/>
    <property type="match status" value="2"/>
</dbReference>
<dbReference type="eggNOG" id="COG1653">
    <property type="taxonomic scope" value="Bacteria"/>
</dbReference>
<dbReference type="PROSITE" id="PS51257">
    <property type="entry name" value="PROKAR_LIPOPROTEIN"/>
    <property type="match status" value="1"/>
</dbReference>
<dbReference type="RefSeq" id="WP_023355810.1">
    <property type="nucleotide sequence ID" value="NZ_KI535370.1"/>
</dbReference>
<dbReference type="InterPro" id="IPR050490">
    <property type="entry name" value="Bact_solute-bd_prot1"/>
</dbReference>
<sequence length="446" mass="50139">MKKKVVAFILTLVIMTSFAFTGCGQQTEGNKSTKQNTEKSTVATSGNTSKTGGRTKITALLKGTESTEQYQVFNYLLSNYCKEKGLEYEIELVNDMQDYFTKLQMYINSNTLPDIYGCPNGTLSKACKDNDALVDVGAELKRNGFYDKMNGAIINFLTDADDGNLYLFPQGLYCEYFMYRKDIFEKAGITKEPKTWEDFKDICKKIADIGEIPLIVGGSDAWQLMRYLSFSPWRVTGPEFITNYQAGKDKFNSNDSAKYGVNLLYDLGTKGYFEPGFSSVDYTSACNLFYGGTGAIFYSGSGQIGLADEMYKEGKLGFFPVPDTEGLKNMPTNVPIHAGFAEGFNKATYDDTMKDFFDYMCSNFSNACYTQAQIFSPFNEDLPEGLPQLYYDTQPMFSKAETAWTSWDDKLDSEVMTKIVDEQQKLAQGEIKPEEFISKCDSFINK</sequence>
<accession>V2XI52</accession>
<dbReference type="AlphaFoldDB" id="V2XI52"/>
<feature type="region of interest" description="Disordered" evidence="1">
    <location>
        <begin position="26"/>
        <end position="50"/>
    </location>
</feature>
<dbReference type="Proteomes" id="UP000018227">
    <property type="component" value="Unassembled WGS sequence"/>
</dbReference>
<dbReference type="Pfam" id="PF01547">
    <property type="entry name" value="SBP_bac_1"/>
    <property type="match status" value="1"/>
</dbReference>
<dbReference type="EMBL" id="ACIL03000019">
    <property type="protein sequence ID" value="ESL01849.1"/>
    <property type="molecule type" value="Genomic_DNA"/>
</dbReference>
<dbReference type="PANTHER" id="PTHR43649">
    <property type="entry name" value="ARABINOSE-BINDING PROTEIN-RELATED"/>
    <property type="match status" value="1"/>
</dbReference>
<name>V2XI52_9FIRM</name>
<organism evidence="3 4">
    <name type="scientific">Catonella morbi ATCC 51271</name>
    <dbReference type="NCBI Taxonomy" id="592026"/>
    <lineage>
        <taxon>Bacteria</taxon>
        <taxon>Bacillati</taxon>
        <taxon>Bacillota</taxon>
        <taxon>Clostridia</taxon>
        <taxon>Lachnospirales</taxon>
        <taxon>Lachnospiraceae</taxon>
        <taxon>Catonella</taxon>
    </lineage>
</organism>
<reference evidence="3 4" key="1">
    <citation type="submission" date="2013-06" db="EMBL/GenBank/DDBJ databases">
        <authorList>
            <person name="Weinstock G."/>
            <person name="Sodergren E."/>
            <person name="Clifton S."/>
            <person name="Fulton L."/>
            <person name="Fulton B."/>
            <person name="Courtney L."/>
            <person name="Fronick C."/>
            <person name="Harrison M."/>
            <person name="Strong C."/>
            <person name="Farmer C."/>
            <person name="Delahaunty K."/>
            <person name="Markovic C."/>
            <person name="Hall O."/>
            <person name="Minx P."/>
            <person name="Tomlinson C."/>
            <person name="Mitreva M."/>
            <person name="Nelson J."/>
            <person name="Hou S."/>
            <person name="Wollam A."/>
            <person name="Pepin K.H."/>
            <person name="Johnson M."/>
            <person name="Bhonagiri V."/>
            <person name="Nash W.E."/>
            <person name="Warren W."/>
            <person name="Chinwalla A."/>
            <person name="Mardis E.R."/>
            <person name="Wilson R.K."/>
        </authorList>
    </citation>
    <scope>NUCLEOTIDE SEQUENCE [LARGE SCALE GENOMIC DNA]</scope>
    <source>
        <strain evidence="3 4">ATCC 51271</strain>
    </source>
</reference>
<keyword evidence="2" id="KW-0732">Signal</keyword>
<dbReference type="PANTHER" id="PTHR43649:SF12">
    <property type="entry name" value="DIACETYLCHITOBIOSE BINDING PROTEIN DASA"/>
    <property type="match status" value="1"/>
</dbReference>
<dbReference type="STRING" id="592026.GCWU0000282_002968"/>
<dbReference type="SUPFAM" id="SSF53850">
    <property type="entry name" value="Periplasmic binding protein-like II"/>
    <property type="match status" value="1"/>
</dbReference>
<proteinExistence type="predicted"/>